<dbReference type="KEGG" id="amq:AMETH_6098"/>
<keyword evidence="3" id="KW-0238">DNA-binding</keyword>
<comment type="function">
    <text evidence="5">May be an activator protein for the gylABX operon.</text>
</comment>
<dbReference type="PANTHER" id="PTHR30136:SF24">
    <property type="entry name" value="HTH-TYPE TRANSCRIPTIONAL REPRESSOR ALLR"/>
    <property type="match status" value="1"/>
</dbReference>
<dbReference type="InterPro" id="IPR036388">
    <property type="entry name" value="WH-like_DNA-bd_sf"/>
</dbReference>
<organism evidence="9 10">
    <name type="scientific">Amycolatopsis methanolica 239</name>
    <dbReference type="NCBI Taxonomy" id="1068978"/>
    <lineage>
        <taxon>Bacteria</taxon>
        <taxon>Bacillati</taxon>
        <taxon>Actinomycetota</taxon>
        <taxon>Actinomycetes</taxon>
        <taxon>Pseudonocardiales</taxon>
        <taxon>Pseudonocardiaceae</taxon>
        <taxon>Amycolatopsis</taxon>
        <taxon>Amycolatopsis methanolica group</taxon>
    </lineage>
</organism>
<dbReference type="STRING" id="1068978.AMETH_6098"/>
<evidence type="ECO:0000256" key="3">
    <source>
        <dbReference type="ARBA" id="ARBA00023125"/>
    </source>
</evidence>
<dbReference type="InterPro" id="IPR029016">
    <property type="entry name" value="GAF-like_dom_sf"/>
</dbReference>
<accession>A0A076N5U7</accession>
<dbReference type="PROSITE" id="PS51077">
    <property type="entry name" value="HTH_ICLR"/>
    <property type="match status" value="1"/>
</dbReference>
<dbReference type="RefSeq" id="WP_017985029.1">
    <property type="nucleotide sequence ID" value="NZ_AQUL01000001.1"/>
</dbReference>
<dbReference type="SUPFAM" id="SSF55781">
    <property type="entry name" value="GAF domain-like"/>
    <property type="match status" value="1"/>
</dbReference>
<evidence type="ECO:0000256" key="2">
    <source>
        <dbReference type="ARBA" id="ARBA00023015"/>
    </source>
</evidence>
<evidence type="ECO:0000256" key="1">
    <source>
        <dbReference type="ARBA" id="ARBA00022798"/>
    </source>
</evidence>
<dbReference type="FunFam" id="1.10.10.10:FF:000056">
    <property type="entry name" value="IclR family transcriptional regulator"/>
    <property type="match status" value="1"/>
</dbReference>
<dbReference type="GO" id="GO:0045892">
    <property type="term" value="P:negative regulation of DNA-templated transcription"/>
    <property type="evidence" value="ECO:0007669"/>
    <property type="project" value="TreeGrafter"/>
</dbReference>
<evidence type="ECO:0000313" key="9">
    <source>
        <dbReference type="EMBL" id="AIJ26190.1"/>
    </source>
</evidence>
<protein>
    <recommendedName>
        <fullName evidence="6">Glycerol operon regulatory protein</fullName>
    </recommendedName>
</protein>
<feature type="domain" description="HTH iclR-type" evidence="7">
    <location>
        <begin position="8"/>
        <end position="68"/>
    </location>
</feature>
<keyword evidence="10" id="KW-1185">Reference proteome</keyword>
<proteinExistence type="predicted"/>
<name>A0A076N5U7_AMYME</name>
<evidence type="ECO:0000256" key="6">
    <source>
        <dbReference type="ARBA" id="ARBA00070406"/>
    </source>
</evidence>
<sequence>MAGAPTLIGSVQRALHLLDAVGASERPATAKFLARALDLPLPTTYHLLRTLVHEGYLRKLDDGYVLGNRVDALGQRNTVQAVVSRARPALQSLRDELRGATYLSLYQDGEIKLIDVADGPSMPSVDLWVGVHEVGHATAFGKCILSCLDKPGRDDYLSRYKLADLTPHTVTDPRVLEQRLRLNRGVVADREEYLLGTACVAAPVRAPGLIGAVAISAPVRRYPALMADPGALSRAANRVARAVALRA</sequence>
<keyword evidence="4" id="KW-0804">Transcription</keyword>
<gene>
    <name evidence="9" type="primary">ssfR</name>
    <name evidence="9" type="ORF">AMETH_6098</name>
</gene>
<dbReference type="PATRIC" id="fig|1068978.7.peg.6552"/>
<dbReference type="PANTHER" id="PTHR30136">
    <property type="entry name" value="HELIX-TURN-HELIX TRANSCRIPTIONAL REGULATOR, ICLR FAMILY"/>
    <property type="match status" value="1"/>
</dbReference>
<reference evidence="9 10" key="1">
    <citation type="submission" date="2014-07" db="EMBL/GenBank/DDBJ databases">
        <title>Whole Genome Sequence of the Amycolatopsis methanolica 239.</title>
        <authorList>
            <person name="Tang B."/>
        </authorList>
    </citation>
    <scope>NUCLEOTIDE SEQUENCE [LARGE SCALE GENOMIC DNA]</scope>
    <source>
        <strain evidence="9 10">239</strain>
    </source>
</reference>
<feature type="domain" description="IclR-ED" evidence="8">
    <location>
        <begin position="69"/>
        <end position="247"/>
    </location>
</feature>
<dbReference type="OrthoDB" id="5242615at2"/>
<dbReference type="Gene3D" id="3.30.450.40">
    <property type="match status" value="1"/>
</dbReference>
<dbReference type="SUPFAM" id="SSF46785">
    <property type="entry name" value="Winged helix' DNA-binding domain"/>
    <property type="match status" value="1"/>
</dbReference>
<dbReference type="Pfam" id="PF01614">
    <property type="entry name" value="IclR_C"/>
    <property type="match status" value="1"/>
</dbReference>
<dbReference type="HOGENOM" id="CLU_062618_5_2_11"/>
<dbReference type="Gene3D" id="1.10.10.10">
    <property type="entry name" value="Winged helix-like DNA-binding domain superfamily/Winged helix DNA-binding domain"/>
    <property type="match status" value="1"/>
</dbReference>
<dbReference type="PROSITE" id="PS51078">
    <property type="entry name" value="ICLR_ED"/>
    <property type="match status" value="1"/>
</dbReference>
<dbReference type="Proteomes" id="UP000062973">
    <property type="component" value="Chromosome"/>
</dbReference>
<dbReference type="InterPro" id="IPR014757">
    <property type="entry name" value="Tscrpt_reg_IclR_C"/>
</dbReference>
<keyword evidence="1" id="KW-0319">Glycerol metabolism</keyword>
<keyword evidence="2" id="KW-0805">Transcription regulation</keyword>
<dbReference type="InterPro" id="IPR005471">
    <property type="entry name" value="Tscrpt_reg_IclR_N"/>
</dbReference>
<dbReference type="GO" id="GO:0006071">
    <property type="term" value="P:glycerol metabolic process"/>
    <property type="evidence" value="ECO:0007669"/>
    <property type="project" value="UniProtKB-KW"/>
</dbReference>
<evidence type="ECO:0000256" key="5">
    <source>
        <dbReference type="ARBA" id="ARBA00058938"/>
    </source>
</evidence>
<dbReference type="eggNOG" id="COG1414">
    <property type="taxonomic scope" value="Bacteria"/>
</dbReference>
<evidence type="ECO:0000256" key="4">
    <source>
        <dbReference type="ARBA" id="ARBA00023163"/>
    </source>
</evidence>
<dbReference type="AlphaFoldDB" id="A0A076N5U7"/>
<dbReference type="InterPro" id="IPR036390">
    <property type="entry name" value="WH_DNA-bd_sf"/>
</dbReference>
<evidence type="ECO:0000259" key="7">
    <source>
        <dbReference type="PROSITE" id="PS51077"/>
    </source>
</evidence>
<dbReference type="GO" id="GO:0003700">
    <property type="term" value="F:DNA-binding transcription factor activity"/>
    <property type="evidence" value="ECO:0007669"/>
    <property type="project" value="TreeGrafter"/>
</dbReference>
<dbReference type="InterPro" id="IPR050707">
    <property type="entry name" value="HTH_MetabolicPath_Reg"/>
</dbReference>
<dbReference type="Pfam" id="PF09339">
    <property type="entry name" value="HTH_IclR"/>
    <property type="match status" value="1"/>
</dbReference>
<dbReference type="EMBL" id="CP009110">
    <property type="protein sequence ID" value="AIJ26190.1"/>
    <property type="molecule type" value="Genomic_DNA"/>
</dbReference>
<evidence type="ECO:0000259" key="8">
    <source>
        <dbReference type="PROSITE" id="PS51078"/>
    </source>
</evidence>
<dbReference type="GO" id="GO:0003677">
    <property type="term" value="F:DNA binding"/>
    <property type="evidence" value="ECO:0007669"/>
    <property type="project" value="UniProtKB-KW"/>
</dbReference>
<dbReference type="SMART" id="SM00346">
    <property type="entry name" value="HTH_ICLR"/>
    <property type="match status" value="1"/>
</dbReference>
<evidence type="ECO:0000313" key="10">
    <source>
        <dbReference type="Proteomes" id="UP000062973"/>
    </source>
</evidence>